<evidence type="ECO:0000256" key="7">
    <source>
        <dbReference type="SAM" id="SignalP"/>
    </source>
</evidence>
<keyword evidence="11" id="KW-1185">Reference proteome</keyword>
<dbReference type="Proteomes" id="UP001139193">
    <property type="component" value="Unassembled WGS sequence"/>
</dbReference>
<dbReference type="EMBL" id="JALBGC010000001">
    <property type="protein sequence ID" value="MCI1186442.1"/>
    <property type="molecule type" value="Genomic_DNA"/>
</dbReference>
<dbReference type="InterPro" id="IPR029058">
    <property type="entry name" value="AB_hydrolase_fold"/>
</dbReference>
<organism evidence="10 11">
    <name type="scientific">Hymenobacter cyanobacteriorum</name>
    <dbReference type="NCBI Taxonomy" id="2926463"/>
    <lineage>
        <taxon>Bacteria</taxon>
        <taxon>Pseudomonadati</taxon>
        <taxon>Bacteroidota</taxon>
        <taxon>Cytophagia</taxon>
        <taxon>Cytophagales</taxon>
        <taxon>Hymenobacteraceae</taxon>
        <taxon>Hymenobacter</taxon>
    </lineage>
</organism>
<feature type="domain" description="Peptidase S9 prolyl oligopeptidase catalytic" evidence="8">
    <location>
        <begin position="489"/>
        <end position="717"/>
    </location>
</feature>
<keyword evidence="3" id="KW-0378">Hydrolase</keyword>
<dbReference type="Gene3D" id="2.130.10.120">
    <property type="entry name" value="Prolyl oligopeptidase, N-terminal domain"/>
    <property type="match status" value="1"/>
</dbReference>
<comment type="caution">
    <text evidence="10">The sequence shown here is derived from an EMBL/GenBank/DDBJ whole genome shotgun (WGS) entry which is preliminary data.</text>
</comment>
<dbReference type="Pfam" id="PF02897">
    <property type="entry name" value="Peptidase_S9_N"/>
    <property type="match status" value="1"/>
</dbReference>
<dbReference type="GO" id="GO:0004252">
    <property type="term" value="F:serine-type endopeptidase activity"/>
    <property type="evidence" value="ECO:0007669"/>
    <property type="project" value="InterPro"/>
</dbReference>
<dbReference type="FunFam" id="3.40.50.1820:FF:000005">
    <property type="entry name" value="Prolyl endopeptidase"/>
    <property type="match status" value="1"/>
</dbReference>
<evidence type="ECO:0000256" key="6">
    <source>
        <dbReference type="ARBA" id="ARBA00081187"/>
    </source>
</evidence>
<evidence type="ECO:0000313" key="11">
    <source>
        <dbReference type="Proteomes" id="UP001139193"/>
    </source>
</evidence>
<reference evidence="10" key="1">
    <citation type="submission" date="2022-03" db="EMBL/GenBank/DDBJ databases">
        <title>Bacterial whole genome sequence for Hymenobacter sp. DH14.</title>
        <authorList>
            <person name="Le V."/>
        </authorList>
    </citation>
    <scope>NUCLEOTIDE SEQUENCE</scope>
    <source>
        <strain evidence="10">DH14</strain>
    </source>
</reference>
<name>A0A9X2AE58_9BACT</name>
<dbReference type="InterPro" id="IPR051543">
    <property type="entry name" value="Serine_Peptidase_S9A"/>
</dbReference>
<comment type="similarity">
    <text evidence="1">Belongs to the peptidase S9A family.</text>
</comment>
<dbReference type="Gene3D" id="3.40.50.1820">
    <property type="entry name" value="alpha/beta hydrolase"/>
    <property type="match status" value="1"/>
</dbReference>
<gene>
    <name evidence="10" type="ORF">MON38_03370</name>
</gene>
<dbReference type="GO" id="GO:0006508">
    <property type="term" value="P:proteolysis"/>
    <property type="evidence" value="ECO:0007669"/>
    <property type="project" value="UniProtKB-KW"/>
</dbReference>
<evidence type="ECO:0000256" key="1">
    <source>
        <dbReference type="ARBA" id="ARBA00005228"/>
    </source>
</evidence>
<evidence type="ECO:0000256" key="4">
    <source>
        <dbReference type="ARBA" id="ARBA00022825"/>
    </source>
</evidence>
<proteinExistence type="inferred from homology"/>
<dbReference type="SUPFAM" id="SSF53474">
    <property type="entry name" value="alpha/beta-Hydrolases"/>
    <property type="match status" value="1"/>
</dbReference>
<evidence type="ECO:0000259" key="9">
    <source>
        <dbReference type="Pfam" id="PF02897"/>
    </source>
</evidence>
<feature type="chain" id="PRO_5040737334" description="Proline-specific endopeptidase" evidence="7">
    <location>
        <begin position="24"/>
        <end position="719"/>
    </location>
</feature>
<keyword evidence="2" id="KW-0645">Protease</keyword>
<dbReference type="InterPro" id="IPR023302">
    <property type="entry name" value="Pept_S9A_N"/>
</dbReference>
<feature type="domain" description="Peptidase S9A N-terminal" evidence="9">
    <location>
        <begin position="31"/>
        <end position="430"/>
    </location>
</feature>
<protein>
    <recommendedName>
        <fullName evidence="6">Proline-specific endopeptidase</fullName>
    </recommendedName>
</protein>
<dbReference type="RefSeq" id="WP_241934716.1">
    <property type="nucleotide sequence ID" value="NZ_JALBGC010000001.1"/>
</dbReference>
<dbReference type="PANTHER" id="PTHR11757:SF19">
    <property type="entry name" value="PROLYL ENDOPEPTIDASE-LIKE"/>
    <property type="match status" value="1"/>
</dbReference>
<evidence type="ECO:0000256" key="2">
    <source>
        <dbReference type="ARBA" id="ARBA00022670"/>
    </source>
</evidence>
<dbReference type="InterPro" id="IPR001375">
    <property type="entry name" value="Peptidase_S9_cat"/>
</dbReference>
<comment type="function">
    <text evidence="5">Cleaves peptide bonds on the C-terminal side of prolyl residues within peptides that are up to approximately 30 amino acids long. Has an absolute requirement for an X-Pro bond in the trans configuration immediately preceding the Pro-Y scissible bond.</text>
</comment>
<dbReference type="AlphaFoldDB" id="A0A9X2AE58"/>
<evidence type="ECO:0000256" key="5">
    <source>
        <dbReference type="ARBA" id="ARBA00060121"/>
    </source>
</evidence>
<feature type="signal peptide" evidence="7">
    <location>
        <begin position="1"/>
        <end position="23"/>
    </location>
</feature>
<dbReference type="InterPro" id="IPR002470">
    <property type="entry name" value="Peptidase_S9A"/>
</dbReference>
<dbReference type="SUPFAM" id="SSF50993">
    <property type="entry name" value="Peptidase/esterase 'gauge' domain"/>
    <property type="match status" value="1"/>
</dbReference>
<evidence type="ECO:0000256" key="3">
    <source>
        <dbReference type="ARBA" id="ARBA00022801"/>
    </source>
</evidence>
<evidence type="ECO:0000313" key="10">
    <source>
        <dbReference type="EMBL" id="MCI1186442.1"/>
    </source>
</evidence>
<evidence type="ECO:0000259" key="8">
    <source>
        <dbReference type="Pfam" id="PF00326"/>
    </source>
</evidence>
<sequence length="719" mass="81637">MNFLQRMALAGAGAALAGGGAFAQTAPLTPPVAPIKPKVFTDFGIQRTDNYYWLNKPTDPAVLKYLNAENAYYDQQMAAVVPLQKKLAQEIKNRIKQEDATEPYRDNGYYYYSRYEFGREYPIYCRKKGSTIGTEEILLNGDEMGSSQKYFQIGDWAVSDNNQLLAFSTDTVSRRLYTLRFRNLATGKDYPERIQNTGGEMAWAADNKTVFYTRKDVTTLLPYQVYRHVLGTDPKNDALVYEEKDNTFNVHVSRSKSKKYIGLNLVSSLSSEYRYLDAAAPAEQPKVFQRREKDHLYDVEHLGDKFYIRTNLGAPNYRLMVTPVTATGKSAWTDALTRHPEIFLDRFELFSNYVVLNERKGGLRQLKVVSLKDKQEHYIQFEEPAYTATIGVNAEMDTPVLRYNYTSLTTPNSIFEYDMSTRTNTLVKEQPVLGNYNKFDYVTERVFVKSRDNKFIPMALVYKKGTKLDGTAPLLQYAYGSYGFSQDPTFSAARLSLLNRGFVYALCNIRGGQEMGRQWFEDGRMSHKINSFNDFIDCSEYLTKMQDVRVGNATVKKQFTAKDKLFAMGGSAGGLLMGAVVNMRPDLYKGVIAAVPFVDVVTTMSDPSIPLTTSEYDQWGNPANEEEFKYMLSYSPYDNVEKQAYPNMLVTTGLHDSQVQYFEPAKWVAKLRATKTDKNLMLLHTDMAAGHGGASGRFKSIDDTARQYAFLLMLMGKTL</sequence>
<keyword evidence="7" id="KW-0732">Signal</keyword>
<dbReference type="PANTHER" id="PTHR11757">
    <property type="entry name" value="PROTEASE FAMILY S9A OLIGOPEPTIDASE"/>
    <property type="match status" value="1"/>
</dbReference>
<keyword evidence="4" id="KW-0720">Serine protease</keyword>
<dbReference type="Pfam" id="PF00326">
    <property type="entry name" value="Peptidase_S9"/>
    <property type="match status" value="1"/>
</dbReference>
<accession>A0A9X2AE58</accession>
<dbReference type="PRINTS" id="PR00862">
    <property type="entry name" value="PROLIGOPTASE"/>
</dbReference>